<dbReference type="PATRIC" id="fig|128780.6.peg.457"/>
<protein>
    <submittedName>
        <fullName evidence="2">Argininosuccinate lyase</fullName>
    </submittedName>
</protein>
<dbReference type="Proteomes" id="UP000061010">
    <property type="component" value="Chromosome"/>
</dbReference>
<evidence type="ECO:0000313" key="3">
    <source>
        <dbReference type="Proteomes" id="UP000061010"/>
    </source>
</evidence>
<dbReference type="OrthoDB" id="4736977at2"/>
<dbReference type="GO" id="GO:0016829">
    <property type="term" value="F:lyase activity"/>
    <property type="evidence" value="ECO:0007669"/>
    <property type="project" value="UniProtKB-KW"/>
</dbReference>
<accession>A0A0S1AVQ4</accession>
<dbReference type="EMBL" id="CP012900">
    <property type="protein sequence ID" value="ALJ26897.1"/>
    <property type="molecule type" value="Genomic_DNA"/>
</dbReference>
<keyword evidence="1" id="KW-0732">Signal</keyword>
<proteinExistence type="predicted"/>
<dbReference type="KEGG" id="sacz:AOT14_04470"/>
<sequence length="111" mass="12075" precursor="true">MFDKKLFAGTLLAALAFAPAAQAQDLVFTLKNGTSAVMTYFHTSPAGVDDWEEDVLGSDVLGPGESVQITIADGRSQCVYDMRFEFDEDSGLDITEDTQDLCKLGSYTIHE</sequence>
<feature type="chain" id="PRO_5006588360" evidence="1">
    <location>
        <begin position="24"/>
        <end position="111"/>
    </location>
</feature>
<dbReference type="AlphaFoldDB" id="A0A0S1AVQ4"/>
<organism evidence="2 3">
    <name type="scientific">Stenotrophomonas acidaminiphila</name>
    <dbReference type="NCBI Taxonomy" id="128780"/>
    <lineage>
        <taxon>Bacteria</taxon>
        <taxon>Pseudomonadati</taxon>
        <taxon>Pseudomonadota</taxon>
        <taxon>Gammaproteobacteria</taxon>
        <taxon>Lysobacterales</taxon>
        <taxon>Lysobacteraceae</taxon>
        <taxon>Stenotrophomonas</taxon>
    </lineage>
</organism>
<dbReference type="RefSeq" id="WP_054662321.1">
    <property type="nucleotide sequence ID" value="NZ_CP178915.1"/>
</dbReference>
<evidence type="ECO:0000256" key="1">
    <source>
        <dbReference type="SAM" id="SignalP"/>
    </source>
</evidence>
<keyword evidence="2" id="KW-0456">Lyase</keyword>
<reference evidence="2 3" key="1">
    <citation type="journal article" date="2015" name="Genome Announc.">
        <title>Complete Genome Sequencing of Stenotrophomonas acidaminiphila ZAC14D2_NAIMI4_2, a Multidrug-Resistant Strain Isolated from Sediments of a Polluted River in Mexico, Uncovers New Antibiotic Resistance Genes and a Novel Class-II Lasso Peptide Biosynthesis Gene Cluster.</title>
        <authorList>
            <person name="Vinuesa P."/>
            <person name="Ochoa-Sanchez L.E."/>
        </authorList>
    </citation>
    <scope>NUCLEOTIDE SEQUENCE [LARGE SCALE GENOMIC DNA]</scope>
    <source>
        <strain evidence="2 3">ZAC14D2_NAIMI4_2</strain>
    </source>
</reference>
<keyword evidence="3" id="KW-1185">Reference proteome</keyword>
<name>A0A0S1AVQ4_9GAMM</name>
<evidence type="ECO:0000313" key="2">
    <source>
        <dbReference type="EMBL" id="ALJ26897.1"/>
    </source>
</evidence>
<gene>
    <name evidence="2" type="ORF">AOT14_04470</name>
</gene>
<feature type="signal peptide" evidence="1">
    <location>
        <begin position="1"/>
        <end position="23"/>
    </location>
</feature>